<feature type="region of interest" description="Disordered" evidence="1">
    <location>
        <begin position="229"/>
        <end position="263"/>
    </location>
</feature>
<evidence type="ECO:0000313" key="4">
    <source>
        <dbReference type="Proteomes" id="UP000467132"/>
    </source>
</evidence>
<gene>
    <name evidence="3" type="ORF">D3Z33_15455</name>
</gene>
<dbReference type="Pfam" id="PF20600">
    <property type="entry name" value="ExoX-like_C"/>
    <property type="match status" value="1"/>
</dbReference>
<evidence type="ECO:0000259" key="2">
    <source>
        <dbReference type="Pfam" id="PF20600"/>
    </source>
</evidence>
<proteinExistence type="predicted"/>
<reference evidence="3 4" key="1">
    <citation type="submission" date="2018-08" db="EMBL/GenBank/DDBJ databases">
        <title>Murine metabolic-syndrome-specific gut microbial biobank.</title>
        <authorList>
            <person name="Liu C."/>
        </authorList>
    </citation>
    <scope>NUCLEOTIDE SEQUENCE [LARGE SCALE GENOMIC DNA]</scope>
    <source>
        <strain evidence="3 4">583</strain>
    </source>
</reference>
<comment type="caution">
    <text evidence="3">The sequence shown here is derived from an EMBL/GenBank/DDBJ whole genome shotgun (WGS) entry which is preliminary data.</text>
</comment>
<dbReference type="EMBL" id="QXXA01000026">
    <property type="protein sequence ID" value="NBI08256.1"/>
    <property type="molecule type" value="Genomic_DNA"/>
</dbReference>
<dbReference type="InterPro" id="IPR046768">
    <property type="entry name" value="ExoX-like_C"/>
</dbReference>
<accession>A0A845R3K1</accession>
<name>A0A845R3K1_9CLOT</name>
<protein>
    <recommendedName>
        <fullName evidence="2">Exodeoxyribonuclease X-like C-terminal domain-containing protein</fullName>
    </recommendedName>
</protein>
<evidence type="ECO:0000256" key="1">
    <source>
        <dbReference type="SAM" id="MobiDB-lite"/>
    </source>
</evidence>
<organism evidence="3 4">
    <name type="scientific">Senegalia massiliensis</name>
    <dbReference type="NCBI Taxonomy" id="1720316"/>
    <lineage>
        <taxon>Bacteria</taxon>
        <taxon>Bacillati</taxon>
        <taxon>Bacillota</taxon>
        <taxon>Clostridia</taxon>
        <taxon>Eubacteriales</taxon>
        <taxon>Clostridiaceae</taxon>
        <taxon>Senegalia</taxon>
    </lineage>
</organism>
<evidence type="ECO:0000313" key="3">
    <source>
        <dbReference type="EMBL" id="NBI08256.1"/>
    </source>
</evidence>
<sequence length="263" mass="29494">MENNINQETALSIVENMNMTKINDSMAKISQFQKIVQSTLVEGHDFGQAFYGSTKPSLLKPGAEKILMLLGLSSEYEIIEKIQNYEEGFFAYTVRCVLTRAGQTITQGLGHCNSKEKKYDSDKQDKYMLGNTCLKMAKKRAQVDATLTVSSLSDIFTQDVEDMAQFENDERVETMNSSDARNLKINFGKHKGKTLGQISKEDKGYLKYLSDKAKDPAVQKAAGMLFNISNTEFNPSNDNKEEPAEDLANQMGMKDADDEEIPF</sequence>
<dbReference type="Proteomes" id="UP000467132">
    <property type="component" value="Unassembled WGS sequence"/>
</dbReference>
<dbReference type="OrthoDB" id="423960at2"/>
<keyword evidence="4" id="KW-1185">Reference proteome</keyword>
<feature type="domain" description="Exodeoxyribonuclease X-like C-terminal" evidence="2">
    <location>
        <begin position="185"/>
        <end position="211"/>
    </location>
</feature>
<dbReference type="RefSeq" id="WP_160198719.1">
    <property type="nucleotide sequence ID" value="NZ_QXXA01000026.1"/>
</dbReference>
<dbReference type="AlphaFoldDB" id="A0A845R3K1"/>